<reference evidence="3 4" key="1">
    <citation type="journal article" date="2011" name="Science">
        <title>The Selaginella genome identifies genetic changes associated with the evolution of vascular plants.</title>
        <authorList>
            <person name="Banks J.A."/>
            <person name="Nishiyama T."/>
            <person name="Hasebe M."/>
            <person name="Bowman J.L."/>
            <person name="Gribskov M."/>
            <person name="dePamphilis C."/>
            <person name="Albert V.A."/>
            <person name="Aono N."/>
            <person name="Aoyama T."/>
            <person name="Ambrose B.A."/>
            <person name="Ashton N.W."/>
            <person name="Axtell M.J."/>
            <person name="Barker E."/>
            <person name="Barker M.S."/>
            <person name="Bennetzen J.L."/>
            <person name="Bonawitz N.D."/>
            <person name="Chapple C."/>
            <person name="Cheng C."/>
            <person name="Correa L.G."/>
            <person name="Dacre M."/>
            <person name="DeBarry J."/>
            <person name="Dreyer I."/>
            <person name="Elias M."/>
            <person name="Engstrom E.M."/>
            <person name="Estelle M."/>
            <person name="Feng L."/>
            <person name="Finet C."/>
            <person name="Floyd S.K."/>
            <person name="Frommer W.B."/>
            <person name="Fujita T."/>
            <person name="Gramzow L."/>
            <person name="Gutensohn M."/>
            <person name="Harholt J."/>
            <person name="Hattori M."/>
            <person name="Heyl A."/>
            <person name="Hirai T."/>
            <person name="Hiwatashi Y."/>
            <person name="Ishikawa M."/>
            <person name="Iwata M."/>
            <person name="Karol K.G."/>
            <person name="Koehler B."/>
            <person name="Kolukisaoglu U."/>
            <person name="Kubo M."/>
            <person name="Kurata T."/>
            <person name="Lalonde S."/>
            <person name="Li K."/>
            <person name="Li Y."/>
            <person name="Litt A."/>
            <person name="Lyons E."/>
            <person name="Manning G."/>
            <person name="Maruyama T."/>
            <person name="Michael T.P."/>
            <person name="Mikami K."/>
            <person name="Miyazaki S."/>
            <person name="Morinaga S."/>
            <person name="Murata T."/>
            <person name="Mueller-Roeber B."/>
            <person name="Nelson D.R."/>
            <person name="Obara M."/>
            <person name="Oguri Y."/>
            <person name="Olmstead R.G."/>
            <person name="Onodera N."/>
            <person name="Petersen B.L."/>
            <person name="Pils B."/>
            <person name="Prigge M."/>
            <person name="Rensing S.A."/>
            <person name="Riano-Pachon D.M."/>
            <person name="Roberts A.W."/>
            <person name="Sato Y."/>
            <person name="Scheller H.V."/>
            <person name="Schulz B."/>
            <person name="Schulz C."/>
            <person name="Shakirov E.V."/>
            <person name="Shibagaki N."/>
            <person name="Shinohara N."/>
            <person name="Shippen D.E."/>
            <person name="Soerensen I."/>
            <person name="Sotooka R."/>
            <person name="Sugimoto N."/>
            <person name="Sugita M."/>
            <person name="Sumikawa N."/>
            <person name="Tanurdzic M."/>
            <person name="Theissen G."/>
            <person name="Ulvskov P."/>
            <person name="Wakazuki S."/>
            <person name="Weng J.K."/>
            <person name="Willats W.W."/>
            <person name="Wipf D."/>
            <person name="Wolf P.G."/>
            <person name="Yang L."/>
            <person name="Zimmer A.D."/>
            <person name="Zhu Q."/>
            <person name="Mitros T."/>
            <person name="Hellsten U."/>
            <person name="Loque D."/>
            <person name="Otillar R."/>
            <person name="Salamov A."/>
            <person name="Schmutz J."/>
            <person name="Shapiro H."/>
            <person name="Lindquist E."/>
            <person name="Lucas S."/>
            <person name="Rokhsar D."/>
            <person name="Grigoriev I.V."/>
        </authorList>
    </citation>
    <scope>NUCLEOTIDE SEQUENCE [LARGE SCALE GENOMIC DNA]</scope>
</reference>
<dbReference type="PANTHER" id="PTHR38394:SF1">
    <property type="entry name" value="NEUROFILAMENT LIGHT PROTEIN"/>
    <property type="match status" value="1"/>
</dbReference>
<organism evidence="4">
    <name type="scientific">Selaginella moellendorffii</name>
    <name type="common">Spikemoss</name>
    <dbReference type="NCBI Taxonomy" id="88036"/>
    <lineage>
        <taxon>Eukaryota</taxon>
        <taxon>Viridiplantae</taxon>
        <taxon>Streptophyta</taxon>
        <taxon>Embryophyta</taxon>
        <taxon>Tracheophyta</taxon>
        <taxon>Lycopodiopsida</taxon>
        <taxon>Selaginellales</taxon>
        <taxon>Selaginellaceae</taxon>
        <taxon>Selaginella</taxon>
    </lineage>
</organism>
<sequence length="803" mass="88223">MEESLFEGMDFVLSVAPEQDLDGEREPSPPVSAVAEAPPPPVESSSRGALDEDLFTGMSMLSISSSQEAADSSGNGEARISLSDTSCMGRKSFDTILAAYDSAPSAGTKATSTSTISISSRGGAGRKKKKSLRIGYGRDNEDGEDREMVFSDQAEIKKLVHASEVVELGTSFPESDGVSVSASEFSQQEMELEIEDELADDTKVFKEDTQVFTKEDSEIAKEITKAGDEKEEKTLHASVEESKTVVLVVETAPEVEDNVDTNDPKSTLAMRRRLEAIQEDIARKLRDLEAKAAEASSSRKMAAQVRRRAAEELSSTTAKRKALEVELECACEREDFDLADRLSQEVADAEKSLELADVAFKEADSKYDLAAVEMETIVSLKISIEEEGAAALAEFQKEAQAAAEKVEMEASETARLEMESLTSKEEELDMKSTQYLLELRALEEAKVDLNRTIDEAVEPDVRDKTGHLAERQVLVEELEDLLRKVKDKESEIARCDNLIKEIGLKIAAVAATFEEKQLSIETDLSRVTSSLEALDTVSAGIQSARKDVEESLTLAKAEGECLKTTAEAAQERAILLQEELGRWRKAAKLSREIKEKKGDLVRKEEELLADSQALRQQASEARASLQELSATKMKLQEDIRAAKQKLAHHEKRGPALEAEKRLAAATRKFKEAARLSAEAKAFRAEQEAVTEELQKCSSELQQVEERIETKIVSLSNIEGLIAVKEREAAQACCERLRLVAVAARNERNVAIELDDMEEAESLQAEAVAADAEADELQRIHQFQSAFQSLSAEGEDRDADAVEN</sequence>
<dbReference type="FunCoup" id="D8SEY9">
    <property type="interactions" value="395"/>
</dbReference>
<dbReference type="KEGG" id="smo:SELMODRAFT_421344"/>
<keyword evidence="4" id="KW-1185">Reference proteome</keyword>
<feature type="coiled-coil region" evidence="1">
    <location>
        <begin position="566"/>
        <end position="706"/>
    </location>
</feature>
<accession>D8SEY9</accession>
<dbReference type="Proteomes" id="UP000001514">
    <property type="component" value="Unassembled WGS sequence"/>
</dbReference>
<protein>
    <recommendedName>
        <fullName evidence="5">UVR domain-containing protein</fullName>
    </recommendedName>
</protein>
<dbReference type="OMA" id="RACIQQE"/>
<dbReference type="OrthoDB" id="1301563at2759"/>
<feature type="compositionally biased region" description="Low complexity" evidence="2">
    <location>
        <begin position="104"/>
        <end position="121"/>
    </location>
</feature>
<evidence type="ECO:0000313" key="4">
    <source>
        <dbReference type="Proteomes" id="UP000001514"/>
    </source>
</evidence>
<keyword evidence="1" id="KW-0175">Coiled coil</keyword>
<feature type="coiled-coil region" evidence="1">
    <location>
        <begin position="271"/>
        <end position="359"/>
    </location>
</feature>
<feature type="region of interest" description="Disordered" evidence="2">
    <location>
        <begin position="104"/>
        <end position="145"/>
    </location>
</feature>
<dbReference type="STRING" id="88036.D8SEY9"/>
<evidence type="ECO:0008006" key="5">
    <source>
        <dbReference type="Google" id="ProtNLM"/>
    </source>
</evidence>
<dbReference type="eggNOG" id="ENOG502QTJ3">
    <property type="taxonomic scope" value="Eukaryota"/>
</dbReference>
<dbReference type="InParanoid" id="D8SEY9"/>
<feature type="compositionally biased region" description="Basic and acidic residues" evidence="2">
    <location>
        <begin position="136"/>
        <end position="145"/>
    </location>
</feature>
<name>D8SEY9_SELML</name>
<feature type="compositionally biased region" description="Low complexity" evidence="2">
    <location>
        <begin position="62"/>
        <end position="73"/>
    </location>
</feature>
<feature type="coiled-coil region" evidence="1">
    <location>
        <begin position="468"/>
        <end position="498"/>
    </location>
</feature>
<evidence type="ECO:0000256" key="1">
    <source>
        <dbReference type="SAM" id="Coils"/>
    </source>
</evidence>
<gene>
    <name evidence="3" type="ORF">SELMODRAFT_421344</name>
</gene>
<dbReference type="HOGENOM" id="CLU_350726_0_0_1"/>
<evidence type="ECO:0000256" key="2">
    <source>
        <dbReference type="SAM" id="MobiDB-lite"/>
    </source>
</evidence>
<feature type="region of interest" description="Disordered" evidence="2">
    <location>
        <begin position="1"/>
        <end position="81"/>
    </location>
</feature>
<proteinExistence type="predicted"/>
<evidence type="ECO:0000313" key="3">
    <source>
        <dbReference type="EMBL" id="EFJ17064.1"/>
    </source>
</evidence>
<dbReference type="Gramene" id="EFJ17064">
    <property type="protein sequence ID" value="EFJ17064"/>
    <property type="gene ID" value="SELMODRAFT_421344"/>
</dbReference>
<dbReference type="AlphaFoldDB" id="D8SEY9"/>
<dbReference type="EMBL" id="GL377616">
    <property type="protein sequence ID" value="EFJ17064.1"/>
    <property type="molecule type" value="Genomic_DNA"/>
</dbReference>
<dbReference type="PANTHER" id="PTHR38394">
    <property type="entry name" value="NEUROFILAMENT LIGHT PROTEIN"/>
    <property type="match status" value="1"/>
</dbReference>